<dbReference type="PANTHER" id="PTHR43004:SF19">
    <property type="entry name" value="BINDING MONOOXYGENASE, PUTATIVE (JCVI)-RELATED"/>
    <property type="match status" value="1"/>
</dbReference>
<keyword evidence="6" id="KW-1185">Reference proteome</keyword>
<keyword evidence="5" id="KW-0503">Monooxygenase</keyword>
<evidence type="ECO:0000259" key="4">
    <source>
        <dbReference type="Pfam" id="PF01494"/>
    </source>
</evidence>
<dbReference type="Proteomes" id="UP001597045">
    <property type="component" value="Unassembled WGS sequence"/>
</dbReference>
<evidence type="ECO:0000313" key="6">
    <source>
        <dbReference type="Proteomes" id="UP001597045"/>
    </source>
</evidence>
<dbReference type="Pfam" id="PF01494">
    <property type="entry name" value="FAD_binding_3"/>
    <property type="match status" value="1"/>
</dbReference>
<dbReference type="InterPro" id="IPR002938">
    <property type="entry name" value="FAD-bd"/>
</dbReference>
<dbReference type="Gene3D" id="3.50.50.60">
    <property type="entry name" value="FAD/NAD(P)-binding domain"/>
    <property type="match status" value="1"/>
</dbReference>
<evidence type="ECO:0000256" key="3">
    <source>
        <dbReference type="ARBA" id="ARBA00022827"/>
    </source>
</evidence>
<feature type="non-terminal residue" evidence="5">
    <location>
        <position position="131"/>
    </location>
</feature>
<evidence type="ECO:0000256" key="2">
    <source>
        <dbReference type="ARBA" id="ARBA00022630"/>
    </source>
</evidence>
<evidence type="ECO:0000256" key="1">
    <source>
        <dbReference type="ARBA" id="ARBA00001974"/>
    </source>
</evidence>
<reference evidence="6" key="1">
    <citation type="journal article" date="2019" name="Int. J. Syst. Evol. Microbiol.">
        <title>The Global Catalogue of Microorganisms (GCM) 10K type strain sequencing project: providing services to taxonomists for standard genome sequencing and annotation.</title>
        <authorList>
            <consortium name="The Broad Institute Genomics Platform"/>
            <consortium name="The Broad Institute Genome Sequencing Center for Infectious Disease"/>
            <person name="Wu L."/>
            <person name="Ma J."/>
        </authorList>
    </citation>
    <scope>NUCLEOTIDE SEQUENCE [LARGE SCALE GENOMIC DNA]</scope>
    <source>
        <strain evidence="6">JCM 31486</strain>
    </source>
</reference>
<keyword evidence="3" id="KW-0274">FAD</keyword>
<organism evidence="5 6">
    <name type="scientific">Kibdelosporangium lantanae</name>
    <dbReference type="NCBI Taxonomy" id="1497396"/>
    <lineage>
        <taxon>Bacteria</taxon>
        <taxon>Bacillati</taxon>
        <taxon>Actinomycetota</taxon>
        <taxon>Actinomycetes</taxon>
        <taxon>Pseudonocardiales</taxon>
        <taxon>Pseudonocardiaceae</taxon>
        <taxon>Kibdelosporangium</taxon>
    </lineage>
</organism>
<sequence length="131" mass="14341">MLERRTDVPNITRAFGVNARTLEYLHSRGMAEEVISRGNKSSEAVLAMGATIDFRPLPTPFNYMVIVPQSGTETVLEKRCHDLGVPIERGAELVRVRQDDDGVDVTVRGDGVDTVVRASYVVGCDGAHSRV</sequence>
<dbReference type="InterPro" id="IPR050641">
    <property type="entry name" value="RIFMO-like"/>
</dbReference>
<dbReference type="InterPro" id="IPR036188">
    <property type="entry name" value="FAD/NAD-bd_sf"/>
</dbReference>
<keyword evidence="2" id="KW-0285">Flavoprotein</keyword>
<comment type="caution">
    <text evidence="5">The sequence shown here is derived from an EMBL/GenBank/DDBJ whole genome shotgun (WGS) entry which is preliminary data.</text>
</comment>
<comment type="cofactor">
    <cofactor evidence="1">
        <name>FAD</name>
        <dbReference type="ChEBI" id="CHEBI:57692"/>
    </cofactor>
</comment>
<accession>A0ABW3MQB8</accession>
<dbReference type="EMBL" id="JBHTIS010004431">
    <property type="protein sequence ID" value="MFD1052452.1"/>
    <property type="molecule type" value="Genomic_DNA"/>
</dbReference>
<dbReference type="PANTHER" id="PTHR43004">
    <property type="entry name" value="TRK SYSTEM POTASSIUM UPTAKE PROTEIN"/>
    <property type="match status" value="1"/>
</dbReference>
<protein>
    <submittedName>
        <fullName evidence="5">FAD-dependent monooxygenase</fullName>
    </submittedName>
</protein>
<dbReference type="GO" id="GO:0004497">
    <property type="term" value="F:monooxygenase activity"/>
    <property type="evidence" value="ECO:0007669"/>
    <property type="project" value="UniProtKB-KW"/>
</dbReference>
<feature type="domain" description="FAD-binding" evidence="4">
    <location>
        <begin position="1"/>
        <end position="131"/>
    </location>
</feature>
<proteinExistence type="predicted"/>
<name>A0ABW3MQB8_9PSEU</name>
<gene>
    <name evidence="5" type="ORF">ACFQ1S_46130</name>
</gene>
<dbReference type="SUPFAM" id="SSF51905">
    <property type="entry name" value="FAD/NAD(P)-binding domain"/>
    <property type="match status" value="1"/>
</dbReference>
<evidence type="ECO:0000313" key="5">
    <source>
        <dbReference type="EMBL" id="MFD1052452.1"/>
    </source>
</evidence>
<keyword evidence="5" id="KW-0560">Oxidoreductase</keyword>